<evidence type="ECO:0000256" key="1">
    <source>
        <dbReference type="ARBA" id="ARBA00008798"/>
    </source>
</evidence>
<sequence length="467" mass="52455">MADASLHQSLGQQQSLAPQMRRSLEILQANSMELQQLVQQALEINPVLEDITESISLDEDAPDPEEADSMDHLNETDDDWRDLEIMERRSNPWSADDEERREHLYNSIVAPETLQQHLSHQLDLSLVDPDVRMATRHLIGNLDPRGFLDLPARELASRLGIAKKTMDEALKLLQGFEPPGIGASGIQESLLLQLERNGEGNSLEYKIVRDHLEELARKRYPQIARALGTSVERISDAASRIGRLTPNPGGDFDPTGNPYIQPDVVIEKTDEGFKARLTNEYMPKLRISDFYKDMLGKTSNDRKARHFLREQIREGRTLIRSLSLRQETILSIAEKLIEHQPAFLEKGPRHLRPLTMNEIADQIGLHATTISRAVAGKYVLTPHGLMEMRAFFAAGYQTADGTEVSNAGVREAIQDLIAKEDPAKPLSDDALAKQLKTQGIPVARRTVAKYREQLGILPSHLRKSFTG</sequence>
<dbReference type="GO" id="GO:0006352">
    <property type="term" value="P:DNA-templated transcription initiation"/>
    <property type="evidence" value="ECO:0007669"/>
    <property type="project" value="InterPro"/>
</dbReference>
<dbReference type="PANTHER" id="PTHR32248:SF4">
    <property type="entry name" value="RNA POLYMERASE SIGMA-54 FACTOR"/>
    <property type="match status" value="1"/>
</dbReference>
<keyword evidence="4" id="KW-0548">Nucleotidyltransferase</keyword>
<dbReference type="Pfam" id="PF04552">
    <property type="entry name" value="Sigma54_DBD"/>
    <property type="match status" value="1"/>
</dbReference>
<dbReference type="PROSITE" id="PS00718">
    <property type="entry name" value="SIGMA54_2"/>
    <property type="match status" value="1"/>
</dbReference>
<organism evidence="12 13">
    <name type="scientific">Luteolibacter luteus</name>
    <dbReference type="NCBI Taxonomy" id="2728835"/>
    <lineage>
        <taxon>Bacteria</taxon>
        <taxon>Pseudomonadati</taxon>
        <taxon>Verrucomicrobiota</taxon>
        <taxon>Verrucomicrobiia</taxon>
        <taxon>Verrucomicrobiales</taxon>
        <taxon>Verrucomicrobiaceae</taxon>
        <taxon>Luteolibacter</taxon>
    </lineage>
</organism>
<evidence type="ECO:0000256" key="6">
    <source>
        <dbReference type="ARBA" id="ARBA00023082"/>
    </source>
</evidence>
<dbReference type="PRINTS" id="PR00045">
    <property type="entry name" value="SIGMA54FCT"/>
</dbReference>
<feature type="domain" description="RNA polymerase sigma factor 54 core-binding" evidence="11">
    <location>
        <begin position="107"/>
        <end position="291"/>
    </location>
</feature>
<dbReference type="KEGG" id="luo:HHL09_20540"/>
<dbReference type="AlphaFoldDB" id="A0A858RNA0"/>
<dbReference type="InterPro" id="IPR007046">
    <property type="entry name" value="RNA_pol_sigma_54_core-bd"/>
</dbReference>
<keyword evidence="13" id="KW-1185">Reference proteome</keyword>
<evidence type="ECO:0000256" key="9">
    <source>
        <dbReference type="SAM" id="MobiDB-lite"/>
    </source>
</evidence>
<evidence type="ECO:0000256" key="3">
    <source>
        <dbReference type="ARBA" id="ARBA00022679"/>
    </source>
</evidence>
<keyword evidence="8" id="KW-0804">Transcription</keyword>
<keyword evidence="7" id="KW-0238">DNA-binding</keyword>
<feature type="domain" description="RNA polymerase sigma factor 54 DNA-binding" evidence="10">
    <location>
        <begin position="306"/>
        <end position="463"/>
    </location>
</feature>
<evidence type="ECO:0000256" key="8">
    <source>
        <dbReference type="ARBA" id="ARBA00023163"/>
    </source>
</evidence>
<dbReference type="GO" id="GO:0016779">
    <property type="term" value="F:nucleotidyltransferase activity"/>
    <property type="evidence" value="ECO:0007669"/>
    <property type="project" value="UniProtKB-KW"/>
</dbReference>
<name>A0A858RNA0_9BACT</name>
<dbReference type="Proteomes" id="UP000501812">
    <property type="component" value="Chromosome"/>
</dbReference>
<keyword evidence="6" id="KW-0731">Sigma factor</keyword>
<evidence type="ECO:0000259" key="10">
    <source>
        <dbReference type="Pfam" id="PF04552"/>
    </source>
</evidence>
<dbReference type="InterPro" id="IPR000394">
    <property type="entry name" value="RNA_pol_sigma_54"/>
</dbReference>
<dbReference type="InterPro" id="IPR007634">
    <property type="entry name" value="RNA_pol_sigma_54_DNA-bd"/>
</dbReference>
<reference evidence="12 13" key="1">
    <citation type="submission" date="2020-04" db="EMBL/GenBank/DDBJ databases">
        <title>Luteolibacter sp. G-1-1-1 isolated from soil.</title>
        <authorList>
            <person name="Dahal R.H."/>
        </authorList>
    </citation>
    <scope>NUCLEOTIDE SEQUENCE [LARGE SCALE GENOMIC DNA]</scope>
    <source>
        <strain evidence="12 13">G-1-1-1</strain>
    </source>
</reference>
<dbReference type="Pfam" id="PF00309">
    <property type="entry name" value="Sigma54_AID"/>
    <property type="match status" value="1"/>
</dbReference>
<dbReference type="InterPro" id="IPR038709">
    <property type="entry name" value="RpoN_core-bd_sf"/>
</dbReference>
<evidence type="ECO:0000256" key="7">
    <source>
        <dbReference type="ARBA" id="ARBA00023125"/>
    </source>
</evidence>
<dbReference type="Pfam" id="PF04963">
    <property type="entry name" value="Sigma54_CBD"/>
    <property type="match status" value="1"/>
</dbReference>
<evidence type="ECO:0000313" key="12">
    <source>
        <dbReference type="EMBL" id="QJE98071.1"/>
    </source>
</evidence>
<keyword evidence="3" id="KW-0808">Transferase</keyword>
<evidence type="ECO:0000256" key="4">
    <source>
        <dbReference type="ARBA" id="ARBA00022695"/>
    </source>
</evidence>
<dbReference type="RefSeq" id="WP_169456529.1">
    <property type="nucleotide sequence ID" value="NZ_CP051774.1"/>
</dbReference>
<keyword evidence="5" id="KW-0805">Transcription regulation</keyword>
<dbReference type="GO" id="GO:0001216">
    <property type="term" value="F:DNA-binding transcription activator activity"/>
    <property type="evidence" value="ECO:0007669"/>
    <property type="project" value="InterPro"/>
</dbReference>
<dbReference type="GO" id="GO:0003677">
    <property type="term" value="F:DNA binding"/>
    <property type="evidence" value="ECO:0007669"/>
    <property type="project" value="UniProtKB-KW"/>
</dbReference>
<evidence type="ECO:0000256" key="5">
    <source>
        <dbReference type="ARBA" id="ARBA00023015"/>
    </source>
</evidence>
<accession>A0A858RNA0</accession>
<dbReference type="GO" id="GO:0000428">
    <property type="term" value="C:DNA-directed RNA polymerase complex"/>
    <property type="evidence" value="ECO:0007669"/>
    <property type="project" value="UniProtKB-KW"/>
</dbReference>
<protein>
    <submittedName>
        <fullName evidence="12">RNA polymerase factor sigma-54</fullName>
    </submittedName>
</protein>
<feature type="region of interest" description="Disordered" evidence="9">
    <location>
        <begin position="56"/>
        <end position="79"/>
    </location>
</feature>
<feature type="compositionally biased region" description="Acidic residues" evidence="9">
    <location>
        <begin position="56"/>
        <end position="68"/>
    </location>
</feature>
<dbReference type="EMBL" id="CP051774">
    <property type="protein sequence ID" value="QJE98071.1"/>
    <property type="molecule type" value="Genomic_DNA"/>
</dbReference>
<dbReference type="Gene3D" id="1.10.10.60">
    <property type="entry name" value="Homeodomain-like"/>
    <property type="match status" value="1"/>
</dbReference>
<evidence type="ECO:0000259" key="11">
    <source>
        <dbReference type="Pfam" id="PF04963"/>
    </source>
</evidence>
<dbReference type="PIRSF" id="PIRSF000774">
    <property type="entry name" value="RpoN"/>
    <property type="match status" value="1"/>
</dbReference>
<dbReference type="Gene3D" id="1.10.10.1330">
    <property type="entry name" value="RNA polymerase sigma-54 factor, core-binding domain"/>
    <property type="match status" value="1"/>
</dbReference>
<comment type="similarity">
    <text evidence="1">Belongs to the sigma-54 factor family.</text>
</comment>
<evidence type="ECO:0000313" key="13">
    <source>
        <dbReference type="Proteomes" id="UP000501812"/>
    </source>
</evidence>
<evidence type="ECO:0000256" key="2">
    <source>
        <dbReference type="ARBA" id="ARBA00022478"/>
    </source>
</evidence>
<dbReference type="PROSITE" id="PS50044">
    <property type="entry name" value="SIGMA54_3"/>
    <property type="match status" value="1"/>
</dbReference>
<dbReference type="NCBIfam" id="TIGR02395">
    <property type="entry name" value="rpoN_sigma"/>
    <property type="match status" value="1"/>
</dbReference>
<dbReference type="PANTHER" id="PTHR32248">
    <property type="entry name" value="RNA POLYMERASE SIGMA-54 FACTOR"/>
    <property type="match status" value="1"/>
</dbReference>
<dbReference type="GO" id="GO:0016987">
    <property type="term" value="F:sigma factor activity"/>
    <property type="evidence" value="ECO:0007669"/>
    <property type="project" value="UniProtKB-KW"/>
</dbReference>
<keyword evidence="2" id="KW-0240">DNA-directed RNA polymerase</keyword>
<gene>
    <name evidence="12" type="primary">rpoN</name>
    <name evidence="12" type="ORF">HHL09_20540</name>
</gene>
<proteinExistence type="inferred from homology"/>